<dbReference type="Gene3D" id="3.30.460.80">
    <property type="entry name" value="NADH:ubiquinone oxidoreductase, 30kDa subunit"/>
    <property type="match status" value="1"/>
</dbReference>
<sequence length="102" mass="11256">GLNSPLGDFHHLSTISALDSGQGLEVLYHFWLGRGVTLRVRCPKARASLPTLVELIPAADWYEREVHELLGIEFAGHPGLGPLLLPDDWDAPPPLLSREDVR</sequence>
<evidence type="ECO:0000256" key="1">
    <source>
        <dbReference type="ARBA" id="ARBA00007569"/>
    </source>
</evidence>
<reference evidence="3" key="1">
    <citation type="journal article" date="2014" name="Front. Microbiol.">
        <title>High frequency of phylogenetically diverse reductive dehalogenase-homologous genes in deep subseafloor sedimentary metagenomes.</title>
        <authorList>
            <person name="Kawai M."/>
            <person name="Futagami T."/>
            <person name="Toyoda A."/>
            <person name="Takaki Y."/>
            <person name="Nishi S."/>
            <person name="Hori S."/>
            <person name="Arai W."/>
            <person name="Tsubouchi T."/>
            <person name="Morono Y."/>
            <person name="Uchiyama I."/>
            <person name="Ito T."/>
            <person name="Fujiyama A."/>
            <person name="Inagaki F."/>
            <person name="Takami H."/>
        </authorList>
    </citation>
    <scope>NUCLEOTIDE SEQUENCE</scope>
    <source>
        <strain evidence="3">Expedition CK06-06</strain>
    </source>
</reference>
<dbReference type="GO" id="GO:0008137">
    <property type="term" value="F:NADH dehydrogenase (ubiquinone) activity"/>
    <property type="evidence" value="ECO:0007669"/>
    <property type="project" value="InterPro"/>
</dbReference>
<evidence type="ECO:0000313" key="3">
    <source>
        <dbReference type="EMBL" id="GAG13082.1"/>
    </source>
</evidence>
<dbReference type="InterPro" id="IPR037232">
    <property type="entry name" value="NADH_quin_OxRdtase_su_C/D-like"/>
</dbReference>
<name>X0VPL6_9ZZZZ</name>
<dbReference type="Pfam" id="PF00329">
    <property type="entry name" value="Complex1_30kDa"/>
    <property type="match status" value="1"/>
</dbReference>
<feature type="domain" description="NADH:ubiquinone oxidoreductase 30kDa subunit" evidence="2">
    <location>
        <begin position="7"/>
        <end position="93"/>
    </location>
</feature>
<dbReference type="AlphaFoldDB" id="X0VPL6"/>
<accession>X0VPL6</accession>
<organism evidence="3">
    <name type="scientific">marine sediment metagenome</name>
    <dbReference type="NCBI Taxonomy" id="412755"/>
    <lineage>
        <taxon>unclassified sequences</taxon>
        <taxon>metagenomes</taxon>
        <taxon>ecological metagenomes</taxon>
    </lineage>
</organism>
<dbReference type="PANTHER" id="PTHR10884:SF14">
    <property type="entry name" value="NADH DEHYDROGENASE [UBIQUINONE] IRON-SULFUR PROTEIN 3, MITOCHONDRIAL"/>
    <property type="match status" value="1"/>
</dbReference>
<evidence type="ECO:0000259" key="2">
    <source>
        <dbReference type="Pfam" id="PF00329"/>
    </source>
</evidence>
<gene>
    <name evidence="3" type="ORF">S01H1_37596</name>
</gene>
<dbReference type="PANTHER" id="PTHR10884">
    <property type="entry name" value="NADH DEHYDROGENASE UBIQUINONE IRON-SULFUR PROTEIN 3"/>
    <property type="match status" value="1"/>
</dbReference>
<dbReference type="InterPro" id="IPR001268">
    <property type="entry name" value="NADH_UbQ_OxRdtase_30kDa_su"/>
</dbReference>
<dbReference type="EMBL" id="BARS01023618">
    <property type="protein sequence ID" value="GAG13082.1"/>
    <property type="molecule type" value="Genomic_DNA"/>
</dbReference>
<proteinExistence type="inferred from homology"/>
<comment type="caution">
    <text evidence="3">The sequence shown here is derived from an EMBL/GenBank/DDBJ whole genome shotgun (WGS) entry which is preliminary data.</text>
</comment>
<comment type="similarity">
    <text evidence="1">Belongs to the complex I 30 kDa subunit family.</text>
</comment>
<dbReference type="SUPFAM" id="SSF143243">
    <property type="entry name" value="Nqo5-like"/>
    <property type="match status" value="1"/>
</dbReference>
<protein>
    <recommendedName>
        <fullName evidence="2">NADH:ubiquinone oxidoreductase 30kDa subunit domain-containing protein</fullName>
    </recommendedName>
</protein>
<feature type="non-terminal residue" evidence="3">
    <location>
        <position position="1"/>
    </location>
</feature>